<dbReference type="Pfam" id="PF01233">
    <property type="entry name" value="NMT"/>
    <property type="match status" value="1"/>
</dbReference>
<keyword evidence="8 11" id="KW-0808">Transferase</keyword>
<evidence type="ECO:0000256" key="3">
    <source>
        <dbReference type="ARBA" id="ARBA00009469"/>
    </source>
</evidence>
<comment type="caution">
    <text evidence="16">The sequence shown here is derived from an EMBL/GenBank/DDBJ whole genome shotgun (WGS) entry which is preliminary data.</text>
</comment>
<keyword evidence="17" id="KW-1185">Reference proteome</keyword>
<evidence type="ECO:0000259" key="14">
    <source>
        <dbReference type="Pfam" id="PF01233"/>
    </source>
</evidence>
<dbReference type="EMBL" id="MAVT02000200">
    <property type="protein sequence ID" value="POS78260.1"/>
    <property type="molecule type" value="Genomic_DNA"/>
</dbReference>
<dbReference type="SUPFAM" id="SSF55729">
    <property type="entry name" value="Acyl-CoA N-acyltransferases (Nat)"/>
    <property type="match status" value="2"/>
</dbReference>
<keyword evidence="9 11" id="KW-0012">Acyltransferase</keyword>
<evidence type="ECO:0000313" key="17">
    <source>
        <dbReference type="Proteomes" id="UP000094444"/>
    </source>
</evidence>
<feature type="compositionally biased region" description="Basic residues" evidence="13">
    <location>
        <begin position="68"/>
        <end position="80"/>
    </location>
</feature>
<evidence type="ECO:0000256" key="7">
    <source>
        <dbReference type="ARBA" id="ARBA00022490"/>
    </source>
</evidence>
<evidence type="ECO:0000313" key="16">
    <source>
        <dbReference type="EMBL" id="POS78260.1"/>
    </source>
</evidence>
<proteinExistence type="inferred from homology"/>
<dbReference type="AlphaFoldDB" id="A0A2P5I6X9"/>
<evidence type="ECO:0000259" key="15">
    <source>
        <dbReference type="Pfam" id="PF02799"/>
    </source>
</evidence>
<gene>
    <name evidence="16" type="ORF">DHEL01_v203344</name>
</gene>
<dbReference type="GO" id="GO:0004379">
    <property type="term" value="F:glycylpeptide N-tetradecanoyltransferase activity"/>
    <property type="evidence" value="ECO:0007669"/>
    <property type="project" value="UniProtKB-EC"/>
</dbReference>
<feature type="domain" description="Glycylpeptide N-tetradecanoyltransferase C-terminal" evidence="15">
    <location>
        <begin position="355"/>
        <end position="568"/>
    </location>
</feature>
<dbReference type="FunFam" id="3.40.630.30:FF:000042">
    <property type="entry name" value="Glycylpeptide N-tetradecanoyltransferase"/>
    <property type="match status" value="1"/>
</dbReference>
<dbReference type="FunCoup" id="A0A2P5I6X9">
    <property type="interactions" value="970"/>
</dbReference>
<dbReference type="InterPro" id="IPR022677">
    <property type="entry name" value="NMT_C"/>
</dbReference>
<reference evidence="16" key="1">
    <citation type="submission" date="2017-09" db="EMBL/GenBank/DDBJ databases">
        <title>Polyketide synthases of a Diaporthe helianthi virulent isolate.</title>
        <authorList>
            <person name="Baroncelli R."/>
        </authorList>
    </citation>
    <scope>NUCLEOTIDE SEQUENCE [LARGE SCALE GENOMIC DNA]</scope>
    <source>
        <strain evidence="16">7/96</strain>
    </source>
</reference>
<dbReference type="PROSITE" id="PS00975">
    <property type="entry name" value="NMT_1"/>
    <property type="match status" value="1"/>
</dbReference>
<feature type="region of interest" description="Disordered" evidence="13">
    <location>
        <begin position="1"/>
        <end position="91"/>
    </location>
</feature>
<feature type="domain" description="Glycylpeptide N-tetradecanoyltransferase N-terminal" evidence="14">
    <location>
        <begin position="183"/>
        <end position="341"/>
    </location>
</feature>
<evidence type="ECO:0000256" key="5">
    <source>
        <dbReference type="ARBA" id="ARBA00012923"/>
    </source>
</evidence>
<evidence type="ECO:0000256" key="6">
    <source>
        <dbReference type="ARBA" id="ARBA00022240"/>
    </source>
</evidence>
<comment type="subcellular location">
    <subcellularLocation>
        <location evidence="2">Cytoplasm</location>
    </subcellularLocation>
</comment>
<dbReference type="PROSITE" id="PS00976">
    <property type="entry name" value="NMT_2"/>
    <property type="match status" value="1"/>
</dbReference>
<dbReference type="InterPro" id="IPR022676">
    <property type="entry name" value="NMT_N"/>
</dbReference>
<sequence>MSGTESKEAGTGSAAAENATGLDKGKQPAVAGADEEIADVPDGDDNDDHELDDAEAHGKDGGEAGSSGKKKKKSKRKKVRAALAGKPDDQMAQVKSVLDKLPQHDLQDLISRNPALLKDYNGDSAKAAEAFKKLSLDEVMTGLALSGKNAKDMASYKFWKTQPVPRFDEEMPKDFEEGPLKIQTVDDVPKEAPKLGIEGFEWVTMDLTKDDEIKEVYQLLNGHYVEDDESMFRFNYGTAILKWALMSPGWSPEWHVGIRDCRLPTKKPLVAFISAVPVNLRVRKNVIRTSEVNFLCVHKKLRNKRLTPILIKEVTRRSNLQEIWQGVYTAGIVLPKPVSTCRYYHRALDWKKLYDIGFSPLPSNSKPEWQIRKYTLPEKTATKGLREMTSKDVPAVHRLMKNYVDRFDMAPHWDESEVAHWLLQPRGEGDEQVVWSYVVEDEDHKITDFFSFYNLESTVINNPRHKVVRVAYLFYYGTEVGLTAPFDKAATKERLNELIHDALILAKRAKFDVFNALSLMDNTLFLEQQKFGPGDGQLHYYLFNYRAKPITGGIDNQNRADEDHLSGVGFYTYQG</sequence>
<comment type="function">
    <text evidence="1 11">Adds a myristoyl group to the N-terminal glycine residue of certain cellular proteins.</text>
</comment>
<dbReference type="InParanoid" id="A0A2P5I6X9"/>
<dbReference type="PANTHER" id="PTHR11377">
    <property type="entry name" value="N-MYRISTOYL TRANSFERASE"/>
    <property type="match status" value="1"/>
</dbReference>
<comment type="subunit">
    <text evidence="4">Monomer.</text>
</comment>
<evidence type="ECO:0000256" key="1">
    <source>
        <dbReference type="ARBA" id="ARBA00003900"/>
    </source>
</evidence>
<evidence type="ECO:0000256" key="10">
    <source>
        <dbReference type="ARBA" id="ARBA00048276"/>
    </source>
</evidence>
<dbReference type="OrthoDB" id="60315at2759"/>
<evidence type="ECO:0000256" key="4">
    <source>
        <dbReference type="ARBA" id="ARBA00011245"/>
    </source>
</evidence>
<organism evidence="16 17">
    <name type="scientific">Diaporthe helianthi</name>
    <dbReference type="NCBI Taxonomy" id="158607"/>
    <lineage>
        <taxon>Eukaryota</taxon>
        <taxon>Fungi</taxon>
        <taxon>Dikarya</taxon>
        <taxon>Ascomycota</taxon>
        <taxon>Pezizomycotina</taxon>
        <taxon>Sordariomycetes</taxon>
        <taxon>Sordariomycetidae</taxon>
        <taxon>Diaporthales</taxon>
        <taxon>Diaporthaceae</taxon>
        <taxon>Diaporthe</taxon>
    </lineage>
</organism>
<evidence type="ECO:0000256" key="9">
    <source>
        <dbReference type="ARBA" id="ARBA00023315"/>
    </source>
</evidence>
<evidence type="ECO:0000256" key="2">
    <source>
        <dbReference type="ARBA" id="ARBA00004496"/>
    </source>
</evidence>
<evidence type="ECO:0000256" key="8">
    <source>
        <dbReference type="ARBA" id="ARBA00022679"/>
    </source>
</evidence>
<dbReference type="PANTHER" id="PTHR11377:SF5">
    <property type="entry name" value="GLYCYLPEPTIDE N-TETRADECANOYLTRANSFERASE"/>
    <property type="match status" value="1"/>
</dbReference>
<comment type="catalytic activity">
    <reaction evidence="10 11">
        <text>N-terminal glycyl-[protein] + tetradecanoyl-CoA = N-tetradecanoylglycyl-[protein] + CoA + H(+)</text>
        <dbReference type="Rhea" id="RHEA:15521"/>
        <dbReference type="Rhea" id="RHEA-COMP:12666"/>
        <dbReference type="Rhea" id="RHEA-COMP:12667"/>
        <dbReference type="ChEBI" id="CHEBI:15378"/>
        <dbReference type="ChEBI" id="CHEBI:57287"/>
        <dbReference type="ChEBI" id="CHEBI:57385"/>
        <dbReference type="ChEBI" id="CHEBI:64723"/>
        <dbReference type="ChEBI" id="CHEBI:133050"/>
        <dbReference type="EC" id="2.3.1.97"/>
    </reaction>
</comment>
<evidence type="ECO:0000256" key="11">
    <source>
        <dbReference type="RuleBase" id="RU000586"/>
    </source>
</evidence>
<feature type="compositionally biased region" description="Acidic residues" evidence="13">
    <location>
        <begin position="33"/>
        <end position="53"/>
    </location>
</feature>
<dbReference type="InterPro" id="IPR000903">
    <property type="entry name" value="NMT"/>
</dbReference>
<dbReference type="Proteomes" id="UP000094444">
    <property type="component" value="Unassembled WGS sequence"/>
</dbReference>
<accession>A0A2P5I6X9</accession>
<dbReference type="STRING" id="158607.A0A2P5I6X9"/>
<protein>
    <recommendedName>
        <fullName evidence="6 11">Glycylpeptide N-tetradecanoyltransferase</fullName>
        <ecNumber evidence="5 11">2.3.1.97</ecNumber>
    </recommendedName>
</protein>
<comment type="similarity">
    <text evidence="3 12">Belongs to the NMT family.</text>
</comment>
<dbReference type="InterPro" id="IPR022678">
    <property type="entry name" value="NMT_CS"/>
</dbReference>
<keyword evidence="7" id="KW-0963">Cytoplasm</keyword>
<dbReference type="InterPro" id="IPR016181">
    <property type="entry name" value="Acyl_CoA_acyltransferase"/>
</dbReference>
<name>A0A2P5I6X9_DIAHE</name>
<evidence type="ECO:0000256" key="13">
    <source>
        <dbReference type="SAM" id="MobiDB-lite"/>
    </source>
</evidence>
<dbReference type="Pfam" id="PF02799">
    <property type="entry name" value="NMT_C"/>
    <property type="match status" value="1"/>
</dbReference>
<evidence type="ECO:0000256" key="12">
    <source>
        <dbReference type="RuleBase" id="RU004178"/>
    </source>
</evidence>
<dbReference type="GO" id="GO:0005737">
    <property type="term" value="C:cytoplasm"/>
    <property type="evidence" value="ECO:0007669"/>
    <property type="project" value="UniProtKB-SubCell"/>
</dbReference>
<dbReference type="Gene3D" id="3.40.630.30">
    <property type="match status" value="2"/>
</dbReference>
<dbReference type="FunFam" id="3.40.630.30:FF:000056">
    <property type="entry name" value="Glycylpeptide N-tetradecanoyltransferase"/>
    <property type="match status" value="1"/>
</dbReference>
<dbReference type="EC" id="2.3.1.97" evidence="5 11"/>